<dbReference type="OrthoDB" id="2423701at2759"/>
<dbReference type="STRING" id="180088.A0A1J8Q6G0"/>
<protein>
    <submittedName>
        <fullName evidence="1">Uncharacterized protein</fullName>
    </submittedName>
</protein>
<proteinExistence type="predicted"/>
<reference evidence="1 2" key="1">
    <citation type="submission" date="2016-03" db="EMBL/GenBank/DDBJ databases">
        <title>Comparative genomics of the ectomycorrhizal sister species Rhizopogon vinicolor and Rhizopogon vesiculosus (Basidiomycota: Boletales) reveals a divergence of the mating type B locus.</title>
        <authorList>
            <person name="Mujic A.B."/>
            <person name="Kuo A."/>
            <person name="Tritt A."/>
            <person name="Lipzen A."/>
            <person name="Chen C."/>
            <person name="Johnson J."/>
            <person name="Sharma A."/>
            <person name="Barry K."/>
            <person name="Grigoriev I.V."/>
            <person name="Spatafora J.W."/>
        </authorList>
    </citation>
    <scope>NUCLEOTIDE SEQUENCE [LARGE SCALE GENOMIC DNA]</scope>
    <source>
        <strain evidence="1 2">AM-OR11-056</strain>
    </source>
</reference>
<dbReference type="AlphaFoldDB" id="A0A1J8Q6G0"/>
<sequence length="395" mass="44493">MKDGERPWQVAAKLLPELERASATNMQSLISSAWVIVYAHEEFTKGVEIMEGLKQYPSAEAEAGFGYLGNRDGLVRLTNGILRDDRAFVISRPDWIAMYTKQVAFEYGCCQAWLFEGLETIKGLAQKRLKEKGWNNLRPALSVTVRAAIMRASIDGNLRQEPQAGVHYLRRALDLLEWGRSIWENVPGDDRGEIFEDTFVIGVRGMYLKVFSEAYYTDPGLNSKFPLEHLKKEAEDLLKETELAPTLMKEKVDPGFLLSFINYPAGIAHSMIGLYHVEMAQYCADPRERMSSFMNGSRAYLLAAGEYPVDDELHPLYLNRILDLMGNAGGHVSDFITVADHLRELAPKMRKIWAVSALAQGGRDQRIQANLDRARDFMKRVAEGTLMPGNSIPLS</sequence>
<gene>
    <name evidence="1" type="ORF">AZE42_09878</name>
</gene>
<comment type="caution">
    <text evidence="1">The sequence shown here is derived from an EMBL/GenBank/DDBJ whole genome shotgun (WGS) entry which is preliminary data.</text>
</comment>
<evidence type="ECO:0000313" key="2">
    <source>
        <dbReference type="Proteomes" id="UP000183567"/>
    </source>
</evidence>
<name>A0A1J8Q6G0_9AGAM</name>
<evidence type="ECO:0000313" key="1">
    <source>
        <dbReference type="EMBL" id="OJA15547.1"/>
    </source>
</evidence>
<organism evidence="1 2">
    <name type="scientific">Rhizopogon vesiculosus</name>
    <dbReference type="NCBI Taxonomy" id="180088"/>
    <lineage>
        <taxon>Eukaryota</taxon>
        <taxon>Fungi</taxon>
        <taxon>Dikarya</taxon>
        <taxon>Basidiomycota</taxon>
        <taxon>Agaricomycotina</taxon>
        <taxon>Agaricomycetes</taxon>
        <taxon>Agaricomycetidae</taxon>
        <taxon>Boletales</taxon>
        <taxon>Suillineae</taxon>
        <taxon>Rhizopogonaceae</taxon>
        <taxon>Rhizopogon</taxon>
    </lineage>
</organism>
<dbReference type="EMBL" id="LVVM01003061">
    <property type="protein sequence ID" value="OJA15547.1"/>
    <property type="molecule type" value="Genomic_DNA"/>
</dbReference>
<dbReference type="Proteomes" id="UP000183567">
    <property type="component" value="Unassembled WGS sequence"/>
</dbReference>
<keyword evidence="2" id="KW-1185">Reference proteome</keyword>
<accession>A0A1J8Q6G0</accession>